<evidence type="ECO:0000313" key="14">
    <source>
        <dbReference type="Proteomes" id="UP000175616"/>
    </source>
</evidence>
<dbReference type="GO" id="GO:0004190">
    <property type="term" value="F:aspartic-type endopeptidase activity"/>
    <property type="evidence" value="ECO:0007669"/>
    <property type="project" value="UniProtKB-EC"/>
</dbReference>
<comment type="similarity">
    <text evidence="2 8">Belongs to the peptidase A24 family.</text>
</comment>
<feature type="transmembrane region" description="Helical" evidence="10">
    <location>
        <begin position="133"/>
        <end position="153"/>
    </location>
</feature>
<comment type="catalytic activity">
    <reaction evidence="9">
        <text>Typically cleaves a -Gly-|-Phe- bond to release an N-terminal, basic peptide of 5-8 residues from type IV prepilin, and then N-methylates the new N-terminal amino group, the methyl donor being S-adenosyl-L-methionine.</text>
        <dbReference type="EC" id="3.4.23.43"/>
    </reaction>
</comment>
<evidence type="ECO:0000256" key="2">
    <source>
        <dbReference type="ARBA" id="ARBA00005801"/>
    </source>
</evidence>
<keyword evidence="7 10" id="KW-0472">Membrane</keyword>
<name>A0A1E7YNI4_9PROT</name>
<dbReference type="EC" id="3.4.23.43" evidence="9"/>
<dbReference type="GO" id="GO:0032259">
    <property type="term" value="P:methylation"/>
    <property type="evidence" value="ECO:0007669"/>
    <property type="project" value="UniProtKB-KW"/>
</dbReference>
<keyword evidence="9" id="KW-0511">Multifunctional enzyme</keyword>
<comment type="function">
    <text evidence="9">Plays an essential role in type IV pili and type II pseudopili formation by proteolytically removing the leader sequence from substrate proteins and subsequently monomethylating the alpha-amino group of the newly exposed N-terminal phenylalanine.</text>
</comment>
<organism evidence="13 14">
    <name type="scientific">Acidithiobacillus caldus</name>
    <dbReference type="NCBI Taxonomy" id="33059"/>
    <lineage>
        <taxon>Bacteria</taxon>
        <taxon>Pseudomonadati</taxon>
        <taxon>Pseudomonadota</taxon>
        <taxon>Acidithiobacillia</taxon>
        <taxon>Acidithiobacillales</taxon>
        <taxon>Acidithiobacillaceae</taxon>
        <taxon>Acidithiobacillus</taxon>
    </lineage>
</organism>
<keyword evidence="9" id="KW-0489">Methyltransferase</keyword>
<evidence type="ECO:0000256" key="6">
    <source>
        <dbReference type="ARBA" id="ARBA00022989"/>
    </source>
</evidence>
<comment type="caution">
    <text evidence="13">The sequence shown here is derived from an EMBL/GenBank/DDBJ whole genome shotgun (WGS) entry which is preliminary data.</text>
</comment>
<evidence type="ECO:0000256" key="5">
    <source>
        <dbReference type="ARBA" id="ARBA00022692"/>
    </source>
</evidence>
<dbReference type="EMBL" id="LZYE01000162">
    <property type="protein sequence ID" value="OFC36403.1"/>
    <property type="molecule type" value="Genomic_DNA"/>
</dbReference>
<feature type="transmembrane region" description="Helical" evidence="10">
    <location>
        <begin position="101"/>
        <end position="121"/>
    </location>
</feature>
<keyword evidence="5 9" id="KW-0812">Transmembrane</keyword>
<feature type="transmembrane region" description="Helical" evidence="10">
    <location>
        <begin position="6"/>
        <end position="28"/>
    </location>
</feature>
<sequence length="263" mass="28895">MVTHRMLLVVYLATISLLVGSFLNVVIYRVPRRESIVRPSSHCPKCGHVLHTWELIPVLSWLSLRGRCHACHTRISWRYPAMELLTLAASMFVLWKVGLHWVLIPSLMFTWILLALSAIDLETHLLPDRITKPGMVLGLLVNASWFIGTHPVIALTTPLNAVLGLSFGYGGLWLFAFAYRRITGVHGMGGGDLKMLGMIGAWLGWQSMLFSLWVGGLVGGVVAIAYLMAGKGRQYAIPFGPYLAAGAFAAMLYASAAWGYLAS</sequence>
<evidence type="ECO:0000256" key="3">
    <source>
        <dbReference type="ARBA" id="ARBA00022475"/>
    </source>
</evidence>
<evidence type="ECO:0000256" key="1">
    <source>
        <dbReference type="ARBA" id="ARBA00004429"/>
    </source>
</evidence>
<dbReference type="PRINTS" id="PR00864">
    <property type="entry name" value="PREPILNPTASE"/>
</dbReference>
<evidence type="ECO:0000256" key="9">
    <source>
        <dbReference type="RuleBase" id="RU003794"/>
    </source>
</evidence>
<dbReference type="Pfam" id="PF06750">
    <property type="entry name" value="A24_N_bact"/>
    <property type="match status" value="1"/>
</dbReference>
<feature type="domain" description="Prepilin type IV endopeptidase peptidase" evidence="11">
    <location>
        <begin position="108"/>
        <end position="224"/>
    </location>
</feature>
<dbReference type="Gene3D" id="1.20.120.1220">
    <property type="match status" value="1"/>
</dbReference>
<proteinExistence type="inferred from homology"/>
<keyword evidence="6 10" id="KW-1133">Transmembrane helix</keyword>
<evidence type="ECO:0000259" key="12">
    <source>
        <dbReference type="Pfam" id="PF06750"/>
    </source>
</evidence>
<keyword evidence="3" id="KW-1003">Cell membrane</keyword>
<dbReference type="InterPro" id="IPR010627">
    <property type="entry name" value="Prepilin_pept_A24_N"/>
</dbReference>
<dbReference type="InterPro" id="IPR050882">
    <property type="entry name" value="Prepilin_peptidase/N-MTase"/>
</dbReference>
<dbReference type="Proteomes" id="UP000175616">
    <property type="component" value="Unassembled WGS sequence"/>
</dbReference>
<dbReference type="EC" id="2.1.1.-" evidence="9"/>
<evidence type="ECO:0000259" key="11">
    <source>
        <dbReference type="Pfam" id="PF01478"/>
    </source>
</evidence>
<dbReference type="InterPro" id="IPR000045">
    <property type="entry name" value="Prepilin_IV_endopep_pep"/>
</dbReference>
<evidence type="ECO:0000256" key="10">
    <source>
        <dbReference type="SAM" id="Phobius"/>
    </source>
</evidence>
<dbReference type="PANTHER" id="PTHR30487:SF0">
    <property type="entry name" value="PREPILIN LEADER PEPTIDASE_N-METHYLTRANSFERASE-RELATED"/>
    <property type="match status" value="1"/>
</dbReference>
<dbReference type="GO" id="GO:0005886">
    <property type="term" value="C:plasma membrane"/>
    <property type="evidence" value="ECO:0007669"/>
    <property type="project" value="UniProtKB-SubCell"/>
</dbReference>
<dbReference type="InterPro" id="IPR014032">
    <property type="entry name" value="Peptidase_A24A_bac"/>
</dbReference>
<keyword evidence="4" id="KW-0997">Cell inner membrane</keyword>
<feature type="transmembrane region" description="Helical" evidence="10">
    <location>
        <begin position="239"/>
        <end position="261"/>
    </location>
</feature>
<feature type="transmembrane region" description="Helical" evidence="10">
    <location>
        <begin position="200"/>
        <end position="227"/>
    </location>
</feature>
<dbReference type="GO" id="GO:0008168">
    <property type="term" value="F:methyltransferase activity"/>
    <property type="evidence" value="ECO:0007669"/>
    <property type="project" value="UniProtKB-KW"/>
</dbReference>
<feature type="transmembrane region" description="Helical" evidence="10">
    <location>
        <begin position="159"/>
        <end position="179"/>
    </location>
</feature>
<accession>A0A1E7YNI4</accession>
<dbReference type="AlphaFoldDB" id="A0A1E7YNI4"/>
<dbReference type="GO" id="GO:0006465">
    <property type="term" value="P:signal peptide processing"/>
    <property type="evidence" value="ECO:0007669"/>
    <property type="project" value="TreeGrafter"/>
</dbReference>
<gene>
    <name evidence="13" type="ORF">BAE27_06395</name>
</gene>
<dbReference type="Pfam" id="PF01478">
    <property type="entry name" value="Peptidase_A24"/>
    <property type="match status" value="1"/>
</dbReference>
<reference evidence="13 14" key="1">
    <citation type="submission" date="2016-06" db="EMBL/GenBank/DDBJ databases">
        <title>Gene turnover analysis identifies the evolutionary adaptation of the extremophile Acidithiobacillus caldus.</title>
        <authorList>
            <person name="Zhang X."/>
        </authorList>
    </citation>
    <scope>NUCLEOTIDE SEQUENCE [LARGE SCALE GENOMIC DNA]</scope>
    <source>
        <strain evidence="13 14">DX</strain>
    </source>
</reference>
<feature type="domain" description="Prepilin peptidase A24 N-terminal" evidence="12">
    <location>
        <begin position="15"/>
        <end position="96"/>
    </location>
</feature>
<keyword evidence="9" id="KW-0808">Transferase</keyword>
<evidence type="ECO:0000256" key="4">
    <source>
        <dbReference type="ARBA" id="ARBA00022519"/>
    </source>
</evidence>
<keyword evidence="9" id="KW-0645">Protease</keyword>
<keyword evidence="9" id="KW-0378">Hydrolase</keyword>
<comment type="subcellular location">
    <subcellularLocation>
        <location evidence="1">Cell inner membrane</location>
        <topology evidence="1">Multi-pass membrane protein</topology>
    </subcellularLocation>
    <subcellularLocation>
        <location evidence="9">Cell membrane</location>
        <topology evidence="9">Multi-pass membrane protein</topology>
    </subcellularLocation>
</comment>
<evidence type="ECO:0000313" key="13">
    <source>
        <dbReference type="EMBL" id="OFC36403.1"/>
    </source>
</evidence>
<protein>
    <recommendedName>
        <fullName evidence="9">Prepilin leader peptidase/N-methyltransferase</fullName>
        <ecNumber evidence="9">2.1.1.-</ecNumber>
        <ecNumber evidence="9">3.4.23.43</ecNumber>
    </recommendedName>
</protein>
<evidence type="ECO:0000256" key="8">
    <source>
        <dbReference type="RuleBase" id="RU003793"/>
    </source>
</evidence>
<evidence type="ECO:0000256" key="7">
    <source>
        <dbReference type="ARBA" id="ARBA00023136"/>
    </source>
</evidence>
<dbReference type="PANTHER" id="PTHR30487">
    <property type="entry name" value="TYPE 4 PREPILIN-LIKE PROTEINS LEADER PEPTIDE-PROCESSING ENZYME"/>
    <property type="match status" value="1"/>
</dbReference>